<dbReference type="PANTHER" id="PTHR31310:SF8">
    <property type="entry name" value="INOSITOLPHOSPHOTRANSFERASE 1"/>
    <property type="match status" value="1"/>
</dbReference>
<feature type="transmembrane region" description="Helical" evidence="5">
    <location>
        <begin position="245"/>
        <end position="266"/>
    </location>
</feature>
<dbReference type="EMBL" id="GL996499">
    <property type="protein sequence ID" value="EGW35137.1"/>
    <property type="molecule type" value="Genomic_DNA"/>
</dbReference>
<evidence type="ECO:0000256" key="1">
    <source>
        <dbReference type="ARBA" id="ARBA00004141"/>
    </source>
</evidence>
<feature type="transmembrane region" description="Helical" evidence="5">
    <location>
        <begin position="6"/>
        <end position="22"/>
    </location>
</feature>
<proteinExistence type="predicted"/>
<evidence type="ECO:0000313" key="7">
    <source>
        <dbReference type="EMBL" id="EGW35137.1"/>
    </source>
</evidence>
<feature type="transmembrane region" description="Helical" evidence="5">
    <location>
        <begin position="273"/>
        <end position="294"/>
    </location>
</feature>
<dbReference type="GO" id="GO:0016020">
    <property type="term" value="C:membrane"/>
    <property type="evidence" value="ECO:0007669"/>
    <property type="project" value="UniProtKB-SubCell"/>
</dbReference>
<dbReference type="OMA" id="PMAPPWF"/>
<dbReference type="eggNOG" id="ENOG502QPKA">
    <property type="taxonomic scope" value="Eukaryota"/>
</dbReference>
<comment type="subcellular location">
    <subcellularLocation>
        <location evidence="1">Membrane</location>
        <topology evidence="1">Multi-pass membrane protein</topology>
    </subcellularLocation>
</comment>
<dbReference type="Proteomes" id="UP000000709">
    <property type="component" value="Unassembled WGS sequence"/>
</dbReference>
<evidence type="ECO:0000259" key="6">
    <source>
        <dbReference type="Pfam" id="PF14378"/>
    </source>
</evidence>
<dbReference type="InterPro" id="IPR052185">
    <property type="entry name" value="IPC_Synthase-Related"/>
</dbReference>
<feature type="transmembrane region" description="Helical" evidence="5">
    <location>
        <begin position="34"/>
        <end position="57"/>
    </location>
</feature>
<evidence type="ECO:0000256" key="2">
    <source>
        <dbReference type="ARBA" id="ARBA00022692"/>
    </source>
</evidence>
<feature type="transmembrane region" description="Helical" evidence="5">
    <location>
        <begin position="394"/>
        <end position="412"/>
    </location>
</feature>
<dbReference type="InterPro" id="IPR026841">
    <property type="entry name" value="Aur1/Ipt1"/>
</dbReference>
<dbReference type="PANTHER" id="PTHR31310">
    <property type="match status" value="1"/>
</dbReference>
<evidence type="ECO:0000256" key="5">
    <source>
        <dbReference type="SAM" id="Phobius"/>
    </source>
</evidence>
<protein>
    <recommendedName>
        <fullName evidence="6">Inositolphosphotransferase Aur1/Ipt1 domain-containing protein</fullName>
    </recommendedName>
</protein>
<feature type="transmembrane region" description="Helical" evidence="5">
    <location>
        <begin position="343"/>
        <end position="363"/>
    </location>
</feature>
<feature type="domain" description="Inositolphosphotransferase Aur1/Ipt1" evidence="6">
    <location>
        <begin position="242"/>
        <end position="408"/>
    </location>
</feature>
<dbReference type="KEGG" id="spaa:SPAPADRAFT_58326"/>
<dbReference type="GeneID" id="18872402"/>
<accession>G3AFZ8</accession>
<dbReference type="Pfam" id="PF14378">
    <property type="entry name" value="PAP2_3"/>
    <property type="match status" value="1"/>
</dbReference>
<keyword evidence="4 5" id="KW-0472">Membrane</keyword>
<evidence type="ECO:0000256" key="3">
    <source>
        <dbReference type="ARBA" id="ARBA00022989"/>
    </source>
</evidence>
<feature type="transmembrane region" description="Helical" evidence="5">
    <location>
        <begin position="77"/>
        <end position="99"/>
    </location>
</feature>
<keyword evidence="2 5" id="KW-0812">Transmembrane</keyword>
<dbReference type="SUPFAM" id="SSF48317">
    <property type="entry name" value="Acid phosphatase/Vanadium-dependent haloperoxidase"/>
    <property type="match status" value="1"/>
</dbReference>
<dbReference type="InterPro" id="IPR036938">
    <property type="entry name" value="PAP2/HPO_sf"/>
</dbReference>
<dbReference type="HOGENOM" id="CLU_047580_1_0_1"/>
<dbReference type="GO" id="GO:0006676">
    <property type="term" value="P:mannosyl diphosphorylinositol ceramide metabolic process"/>
    <property type="evidence" value="ECO:0007669"/>
    <property type="project" value="TreeGrafter"/>
</dbReference>
<feature type="transmembrane region" description="Helical" evidence="5">
    <location>
        <begin position="211"/>
        <end position="233"/>
    </location>
</feature>
<sequence length="459" mass="53291">MTLSLVARPFIFLYQLLSRIFWSGLNKKPIWRLILNFWIGFSTVFIWLLIFKNAGLIPHSIRPPIHVKLPVIMDHYMFSNMVGSVFMILCLSSFSYLLFVKYYRPNNCQNLTKYLPILNKRESIEIREESISSESSNSSDLEDHFGLDSFALDSTTSTIEPLSFIEPEDHVPPLEFFRTLSEAEITQRESETNAKIIDHLRATHSYQPRNCWYFAPPLLFFLSWGILNIDYWFKDPINTQKDLLAWFSYVICHITVPIVTAVWLYVFHAPGAVKLYGLTLGIQNICGVLTHLVFPNAPPWFVHMYGENKEANYEMPGYAAGLIRVDIALGTHLHSKGFHASPIVFGAIPSLHSAMAVMTFFFVSYYARWTAVKVASFLFVVIQWWATIYLDHHWRVDLLIGLSYALFWFTIVKNVRFGLNRVDEQFIKSRLRFDFAHGSTMGMRVFRNTRLQKFFDPLA</sequence>
<dbReference type="GO" id="GO:0070916">
    <property type="term" value="C:inositol phosphoceramide synthase complex"/>
    <property type="evidence" value="ECO:0007669"/>
    <property type="project" value="TreeGrafter"/>
</dbReference>
<gene>
    <name evidence="7" type="ORF">SPAPADRAFT_58326</name>
</gene>
<dbReference type="STRING" id="619300.G3AFZ8"/>
<name>G3AFZ8_SPAPN</name>
<keyword evidence="8" id="KW-1185">Reference proteome</keyword>
<dbReference type="RefSeq" id="XP_007372549.1">
    <property type="nucleotide sequence ID" value="XM_007372487.1"/>
</dbReference>
<evidence type="ECO:0000313" key="8">
    <source>
        <dbReference type="Proteomes" id="UP000000709"/>
    </source>
</evidence>
<reference evidence="7 8" key="1">
    <citation type="journal article" date="2011" name="Proc. Natl. Acad. Sci. U.S.A.">
        <title>Comparative genomics of xylose-fermenting fungi for enhanced biofuel production.</title>
        <authorList>
            <person name="Wohlbach D.J."/>
            <person name="Kuo A."/>
            <person name="Sato T.K."/>
            <person name="Potts K.M."/>
            <person name="Salamov A.A."/>
            <person name="LaButti K.M."/>
            <person name="Sun H."/>
            <person name="Clum A."/>
            <person name="Pangilinan J.L."/>
            <person name="Lindquist E.A."/>
            <person name="Lucas S."/>
            <person name="Lapidus A."/>
            <person name="Jin M."/>
            <person name="Gunawan C."/>
            <person name="Balan V."/>
            <person name="Dale B.E."/>
            <person name="Jeffries T.W."/>
            <person name="Zinkel R."/>
            <person name="Barry K.W."/>
            <person name="Grigoriev I.V."/>
            <person name="Gasch A.P."/>
        </authorList>
    </citation>
    <scope>NUCLEOTIDE SEQUENCE [LARGE SCALE GENOMIC DNA]</scope>
    <source>
        <strain evidence="8">NRRL Y-27907 / 11-Y1</strain>
    </source>
</reference>
<dbReference type="AlphaFoldDB" id="G3AFZ8"/>
<keyword evidence="3 5" id="KW-1133">Transmembrane helix</keyword>
<dbReference type="InParanoid" id="G3AFZ8"/>
<organism evidence="8">
    <name type="scientific">Spathaspora passalidarum (strain NRRL Y-27907 / 11-Y1)</name>
    <dbReference type="NCBI Taxonomy" id="619300"/>
    <lineage>
        <taxon>Eukaryota</taxon>
        <taxon>Fungi</taxon>
        <taxon>Dikarya</taxon>
        <taxon>Ascomycota</taxon>
        <taxon>Saccharomycotina</taxon>
        <taxon>Pichiomycetes</taxon>
        <taxon>Debaryomycetaceae</taxon>
        <taxon>Spathaspora</taxon>
    </lineage>
</organism>
<dbReference type="FunCoup" id="G3AFZ8">
    <property type="interactions" value="40"/>
</dbReference>
<dbReference type="OrthoDB" id="5784at2759"/>
<dbReference type="GO" id="GO:0030148">
    <property type="term" value="P:sphingolipid biosynthetic process"/>
    <property type="evidence" value="ECO:0007669"/>
    <property type="project" value="TreeGrafter"/>
</dbReference>
<feature type="transmembrane region" description="Helical" evidence="5">
    <location>
        <begin position="370"/>
        <end position="388"/>
    </location>
</feature>
<dbReference type="CDD" id="cd03386">
    <property type="entry name" value="PAP2_Aur1_like"/>
    <property type="match status" value="1"/>
</dbReference>
<evidence type="ECO:0000256" key="4">
    <source>
        <dbReference type="ARBA" id="ARBA00023136"/>
    </source>
</evidence>